<dbReference type="PROSITE" id="PS00028">
    <property type="entry name" value="ZINC_FINGER_C2H2_1"/>
    <property type="match status" value="1"/>
</dbReference>
<dbReference type="PANTHER" id="PTHR37535">
    <property type="entry name" value="FLUG DOMAIN PROTEIN"/>
    <property type="match status" value="1"/>
</dbReference>
<dbReference type="Pfam" id="PF11917">
    <property type="entry name" value="DUF3435"/>
    <property type="match status" value="1"/>
</dbReference>
<evidence type="ECO:0000256" key="1">
    <source>
        <dbReference type="SAM" id="MobiDB-lite"/>
    </source>
</evidence>
<proteinExistence type="predicted"/>
<protein>
    <recommendedName>
        <fullName evidence="2">C2H2-type domain-containing protein</fullName>
    </recommendedName>
</protein>
<gene>
    <name evidence="3" type="ORF">ABOM_012132</name>
</gene>
<sequence>MKRRCSQRGQLYKESSRASDSVTSSSESDDHSDATVETDLTEPSSPPPAKKQRRADKRCYTQKIAADDGLGELYNDPLDDTGVDLSGIPEDFDKAKGTIQGRERVEDRWKRFCVIKAQLEPNESKWQKPEDALRRSSNNDKYRFLGWTLKLDRGKNGQKLKQIHKASSLMTDWKNLRLYYQRLTKTQINDQDSKEILAGIRYLVFENGLDTQPGKKTPVYIEDIAPLNETILSTQEKKFYLGLQRIQVCLFNSLALFTVHRQNALLSLQFKDLQISLQKDPHGGPPILNIELTPEGTKKFLGITKLTTFCLLEVIYGPSLVLCPHTLLFGILFYARAFRNGLRSKAQLRKLFIRKRCEQLVIPFDPAKADWYVFCKTELVDGVPTAQWEQAMTNAMMSRLLVIFGEIHGWLGMFHAHQFRYGSGKIINESAGWVSKEQHMLIMKHASSRTFLEHYHPLRVDTDMIRIICGLDPDVELMRAVSRQSRWRDTRRPRYLTDQQRAQIEDHPELEEARCKLSKARAQYEDTQKPGLLPCIQRLEKEVKNTRVRLLRALRHKVRENFDEEQAFLDIEAQLSGTAVEEEDEDRSPLEDNMHPLQLYLVQCLVSYPISNSLEDEWNRRDTGADAVAQYCGVFEGGPRRGRPKRKASDSAASDSPSSQPHKGHRAQNSFDRGGAPDSTRDERLRMIKEHIQESKQPRHCFQCFADEKQPDDIRFKKFYDGGCVTRHFDAIHLDKGSFKCEWCEVVLLHRMAFQRHAQDVHRVRSRWRCPEPANPCAS</sequence>
<feature type="region of interest" description="Disordered" evidence="1">
    <location>
        <begin position="1"/>
        <end position="60"/>
    </location>
</feature>
<feature type="compositionally biased region" description="Low complexity" evidence="1">
    <location>
        <begin position="650"/>
        <end position="659"/>
    </location>
</feature>
<reference evidence="3 4" key="1">
    <citation type="journal article" date="2016" name="Genome Biol. Evol.">
        <title>Draft genome sequence of an aflatoxigenic Aspergillus species, A. bombycis.</title>
        <authorList>
            <person name="Moore G.G."/>
            <person name="Mack B.M."/>
            <person name="Beltz S.B."/>
            <person name="Gilbert M.K."/>
        </authorList>
    </citation>
    <scope>NUCLEOTIDE SEQUENCE [LARGE SCALE GENOMIC DNA]</scope>
    <source>
        <strain evidence="4">NRRL 26010</strain>
    </source>
</reference>
<dbReference type="InterPro" id="IPR021842">
    <property type="entry name" value="DUF3435"/>
</dbReference>
<keyword evidence="4" id="KW-1185">Reference proteome</keyword>
<dbReference type="InterPro" id="IPR013087">
    <property type="entry name" value="Znf_C2H2_type"/>
</dbReference>
<dbReference type="GeneID" id="34455522"/>
<dbReference type="PANTHER" id="PTHR37535:SF2">
    <property type="entry name" value="FINGER DOMAIN PROTEIN, PUTATIVE (AFU_ORTHOLOGUE AFUA_6G09300)-RELATED"/>
    <property type="match status" value="1"/>
</dbReference>
<dbReference type="EMBL" id="LYCR01000211">
    <property type="protein sequence ID" value="OGM39396.1"/>
    <property type="molecule type" value="Genomic_DNA"/>
</dbReference>
<dbReference type="AlphaFoldDB" id="A0A1F7ZIW9"/>
<evidence type="ECO:0000313" key="3">
    <source>
        <dbReference type="EMBL" id="OGM39396.1"/>
    </source>
</evidence>
<feature type="region of interest" description="Disordered" evidence="1">
    <location>
        <begin position="635"/>
        <end position="680"/>
    </location>
</feature>
<organism evidence="3 4">
    <name type="scientific">Aspergillus bombycis</name>
    <dbReference type="NCBI Taxonomy" id="109264"/>
    <lineage>
        <taxon>Eukaryota</taxon>
        <taxon>Fungi</taxon>
        <taxon>Dikarya</taxon>
        <taxon>Ascomycota</taxon>
        <taxon>Pezizomycotina</taxon>
        <taxon>Eurotiomycetes</taxon>
        <taxon>Eurotiomycetidae</taxon>
        <taxon>Eurotiales</taxon>
        <taxon>Aspergillaceae</taxon>
        <taxon>Aspergillus</taxon>
    </lineage>
</organism>
<dbReference type="STRING" id="109264.A0A1F7ZIW9"/>
<comment type="caution">
    <text evidence="3">The sequence shown here is derived from an EMBL/GenBank/DDBJ whole genome shotgun (WGS) entry which is preliminary data.</text>
</comment>
<evidence type="ECO:0000313" key="4">
    <source>
        <dbReference type="Proteomes" id="UP000179179"/>
    </source>
</evidence>
<feature type="domain" description="C2H2-type" evidence="2">
    <location>
        <begin position="741"/>
        <end position="762"/>
    </location>
</feature>
<dbReference type="RefSeq" id="XP_022383113.1">
    <property type="nucleotide sequence ID" value="XM_022539260.1"/>
</dbReference>
<dbReference type="OrthoDB" id="4485682at2759"/>
<evidence type="ECO:0000259" key="2">
    <source>
        <dbReference type="PROSITE" id="PS00028"/>
    </source>
</evidence>
<dbReference type="Proteomes" id="UP000179179">
    <property type="component" value="Unassembled WGS sequence"/>
</dbReference>
<name>A0A1F7ZIW9_9EURO</name>
<accession>A0A1F7ZIW9</accession>